<keyword evidence="4 7" id="KW-0812">Transmembrane</keyword>
<dbReference type="EMBL" id="CP066308">
    <property type="protein sequence ID" value="QQE75367.1"/>
    <property type="molecule type" value="Genomic_DNA"/>
</dbReference>
<organism evidence="9 11">
    <name type="scientific">Brevibacillus composti</name>
    <dbReference type="NCBI Taxonomy" id="2796470"/>
    <lineage>
        <taxon>Bacteria</taxon>
        <taxon>Bacillati</taxon>
        <taxon>Bacillota</taxon>
        <taxon>Bacilli</taxon>
        <taxon>Bacillales</taxon>
        <taxon>Paenibacillaceae</taxon>
        <taxon>Brevibacillus</taxon>
    </lineage>
</organism>
<evidence type="ECO:0000313" key="11">
    <source>
        <dbReference type="Proteomes" id="UP000595847"/>
    </source>
</evidence>
<dbReference type="InterPro" id="IPR000515">
    <property type="entry name" value="MetI-like"/>
</dbReference>
<evidence type="ECO:0000256" key="1">
    <source>
        <dbReference type="ARBA" id="ARBA00004651"/>
    </source>
</evidence>
<evidence type="ECO:0000313" key="12">
    <source>
        <dbReference type="Proteomes" id="UP000677234"/>
    </source>
</evidence>
<feature type="transmembrane region" description="Helical" evidence="7">
    <location>
        <begin position="142"/>
        <end position="161"/>
    </location>
</feature>
<reference evidence="9 11" key="1">
    <citation type="submission" date="2020-12" db="EMBL/GenBank/DDBJ databases">
        <title>strain FJAT-54423T represents a novel species of the genus Brevibacillus.</title>
        <authorList>
            <person name="Tang R."/>
        </authorList>
    </citation>
    <scope>NUCLEOTIDE SEQUENCE [LARGE SCALE GENOMIC DNA]</scope>
    <source>
        <strain evidence="9 11">FJAT-54423</strain>
    </source>
</reference>
<keyword evidence="3" id="KW-1003">Cell membrane</keyword>
<name>A0A7T5EMM5_9BACL</name>
<dbReference type="KEGG" id="bcop:JD108_05440"/>
<feature type="transmembrane region" description="Helical" evidence="7">
    <location>
        <begin position="75"/>
        <end position="96"/>
    </location>
</feature>
<evidence type="ECO:0000259" key="8">
    <source>
        <dbReference type="PROSITE" id="PS50928"/>
    </source>
</evidence>
<comment type="subcellular location">
    <subcellularLocation>
        <location evidence="1 7">Cell membrane</location>
        <topology evidence="1 7">Multi-pass membrane protein</topology>
    </subcellularLocation>
</comment>
<dbReference type="InterPro" id="IPR035906">
    <property type="entry name" value="MetI-like_sf"/>
</dbReference>
<evidence type="ECO:0000313" key="10">
    <source>
        <dbReference type="EMBL" id="QUO42393.1"/>
    </source>
</evidence>
<dbReference type="GO" id="GO:0005886">
    <property type="term" value="C:plasma membrane"/>
    <property type="evidence" value="ECO:0007669"/>
    <property type="project" value="UniProtKB-SubCell"/>
</dbReference>
<evidence type="ECO:0000256" key="4">
    <source>
        <dbReference type="ARBA" id="ARBA00022692"/>
    </source>
</evidence>
<keyword evidence="5 7" id="KW-1133">Transmembrane helix</keyword>
<dbReference type="GO" id="GO:0055085">
    <property type="term" value="P:transmembrane transport"/>
    <property type="evidence" value="ECO:0007669"/>
    <property type="project" value="InterPro"/>
</dbReference>
<dbReference type="Gene3D" id="1.10.3720.10">
    <property type="entry name" value="MetI-like"/>
    <property type="match status" value="1"/>
</dbReference>
<evidence type="ECO:0000256" key="6">
    <source>
        <dbReference type="ARBA" id="ARBA00023136"/>
    </source>
</evidence>
<dbReference type="EMBL" id="CP073708">
    <property type="protein sequence ID" value="QUO42393.1"/>
    <property type="molecule type" value="Genomic_DNA"/>
</dbReference>
<evidence type="ECO:0000256" key="7">
    <source>
        <dbReference type="RuleBase" id="RU363032"/>
    </source>
</evidence>
<proteinExistence type="inferred from homology"/>
<protein>
    <submittedName>
        <fullName evidence="9">Carbohydrate ABC transporter permease</fullName>
    </submittedName>
</protein>
<feature type="transmembrane region" description="Helical" evidence="7">
    <location>
        <begin position="182"/>
        <end position="204"/>
    </location>
</feature>
<dbReference type="SUPFAM" id="SSF161098">
    <property type="entry name" value="MetI-like"/>
    <property type="match status" value="1"/>
</dbReference>
<keyword evidence="6 7" id="KW-0472">Membrane</keyword>
<gene>
    <name evidence="9" type="ORF">JD108_05440</name>
    <name evidence="10" type="ORF">KDJ56_05120</name>
</gene>
<comment type="similarity">
    <text evidence="7">Belongs to the binding-protein-dependent transport system permease family.</text>
</comment>
<dbReference type="Proteomes" id="UP000595847">
    <property type="component" value="Chromosome"/>
</dbReference>
<keyword evidence="2 7" id="KW-0813">Transport</keyword>
<feature type="transmembrane region" description="Helical" evidence="7">
    <location>
        <begin position="243"/>
        <end position="262"/>
    </location>
</feature>
<feature type="domain" description="ABC transmembrane type-1" evidence="8">
    <location>
        <begin position="71"/>
        <end position="262"/>
    </location>
</feature>
<dbReference type="CDD" id="cd06261">
    <property type="entry name" value="TM_PBP2"/>
    <property type="match status" value="1"/>
</dbReference>
<evidence type="ECO:0000256" key="5">
    <source>
        <dbReference type="ARBA" id="ARBA00022989"/>
    </source>
</evidence>
<evidence type="ECO:0000256" key="2">
    <source>
        <dbReference type="ARBA" id="ARBA00022448"/>
    </source>
</evidence>
<dbReference type="Pfam" id="PF00528">
    <property type="entry name" value="BPD_transp_1"/>
    <property type="match status" value="1"/>
</dbReference>
<evidence type="ECO:0000256" key="3">
    <source>
        <dbReference type="ARBA" id="ARBA00022475"/>
    </source>
</evidence>
<dbReference type="PANTHER" id="PTHR43744:SF12">
    <property type="entry name" value="ABC TRANSPORTER PERMEASE PROTEIN MG189-RELATED"/>
    <property type="match status" value="1"/>
</dbReference>
<feature type="transmembrane region" description="Helical" evidence="7">
    <location>
        <begin position="108"/>
        <end position="130"/>
    </location>
</feature>
<dbReference type="PANTHER" id="PTHR43744">
    <property type="entry name" value="ABC TRANSPORTER PERMEASE PROTEIN MG189-RELATED-RELATED"/>
    <property type="match status" value="1"/>
</dbReference>
<reference evidence="10" key="2">
    <citation type="submission" date="2021-04" db="EMBL/GenBank/DDBJ databases">
        <title>Brevibacillus composti FJAT-54423, complete genome.</title>
        <authorList>
            <person name="Tang R."/>
        </authorList>
    </citation>
    <scope>NUCLEOTIDE SEQUENCE</scope>
    <source>
        <strain evidence="10">FJAT-54424</strain>
    </source>
</reference>
<dbReference type="PROSITE" id="PS50928">
    <property type="entry name" value="ABC_TM1"/>
    <property type="match status" value="1"/>
</dbReference>
<dbReference type="AlphaFoldDB" id="A0A7T5EMM5"/>
<sequence>MNPRKNLRKALAYGAIVISSLLMFIPFLTALFNSLKTVAQYNKYPPELFPDPIKWSNYPEVWELAHFNTYTLNSLTVSLLSILGAILSSSMVAYAFARLRFPFRDTLFLIVLGTMMIPGVVTIIPQFIIFKNLGMLDTLMPLWVLEWLGQPFGIFLMRQAFLGIPREYEEAAKIDGCNPFQIYWRVALPMCKPSLATLAIFTFMAKWNEILAPVIYITSQEKYTLPVGILSLKGQWTGGNDQYLVAGALISLIPILIVFLIAEKYFVEGARSSGLK</sequence>
<keyword evidence="12" id="KW-1185">Reference proteome</keyword>
<evidence type="ECO:0000313" key="9">
    <source>
        <dbReference type="EMBL" id="QQE75367.1"/>
    </source>
</evidence>
<dbReference type="Proteomes" id="UP000677234">
    <property type="component" value="Chromosome"/>
</dbReference>
<accession>A0A7T5EMM5</accession>
<feature type="transmembrane region" description="Helical" evidence="7">
    <location>
        <begin position="12"/>
        <end position="32"/>
    </location>
</feature>